<dbReference type="AlphaFoldDB" id="A0A0U3YCW0"/>
<keyword evidence="1" id="KW-0732">Signal</keyword>
<feature type="chain" id="PRO_5006846360" evidence="1">
    <location>
        <begin position="21"/>
        <end position="228"/>
    </location>
</feature>
<gene>
    <name evidence="2" type="primary">VP6</name>
</gene>
<protein>
    <submittedName>
        <fullName evidence="2">Venom protein VP6</fullName>
    </submittedName>
</protein>
<proteinExistence type="evidence at transcript level"/>
<evidence type="ECO:0000313" key="2">
    <source>
        <dbReference type="EMBL" id="ALX72371.1"/>
    </source>
</evidence>
<name>A0A0U3YCW0_ODODO</name>
<evidence type="ECO:0000256" key="1">
    <source>
        <dbReference type="SAM" id="SignalP"/>
    </source>
</evidence>
<dbReference type="PANTHER" id="PTHR33964">
    <property type="entry name" value="RE45066P-RELATED"/>
    <property type="match status" value="1"/>
</dbReference>
<dbReference type="PANTHER" id="PTHR33964:SF1">
    <property type="entry name" value="RE45066P"/>
    <property type="match status" value="1"/>
</dbReference>
<feature type="signal peptide" evidence="1">
    <location>
        <begin position="1"/>
        <end position="20"/>
    </location>
</feature>
<organism evidence="2">
    <name type="scientific">Odontobuthus doriae</name>
    <name type="common">Yellow Iranian scorpion</name>
    <dbReference type="NCBI Taxonomy" id="342590"/>
    <lineage>
        <taxon>Eukaryota</taxon>
        <taxon>Metazoa</taxon>
        <taxon>Ecdysozoa</taxon>
        <taxon>Arthropoda</taxon>
        <taxon>Chelicerata</taxon>
        <taxon>Arachnida</taxon>
        <taxon>Scorpiones</taxon>
        <taxon>Buthida</taxon>
        <taxon>Buthoidea</taxon>
        <taxon>Buthidae</taxon>
        <taxon>Odontobuthus</taxon>
    </lineage>
</organism>
<accession>A0A0U3YCW0</accession>
<sequence>MKTTYFILLVVASTVQLSKQDNCHWRELELCAATGLLALQNNPIPQSEAEIDNQCTYIKESIACGDNYTDKCATPLYKQLISFGSAESRENMESFCTPGNELRKTLLKHAECLADAWNEQQACTTDARAAIEKISSVANKDKINLACCTYRRFRLCGTDLIGKKCGAEAKDFVLKFISFFVSNLPDIVCQNFSPEEPPCKALLPPIGTPPSGDKDSPLNQIINMFSAN</sequence>
<dbReference type="EMBL" id="KU365873">
    <property type="protein sequence ID" value="ALX72371.1"/>
    <property type="molecule type" value="mRNA"/>
</dbReference>
<reference evidence="2" key="1">
    <citation type="submission" date="2015-12" db="EMBL/GenBank/DDBJ databases">
        <title>First venom gland Transcriptomic analysis of Iranian yellow scorpion 'Odonthubuthus doriae'.</title>
        <authorList>
            <person name="Naderi Soorki M."/>
            <person name="Galehdari H."/>
            <person name="Jalali A."/>
            <person name="Baradaran M."/>
        </authorList>
    </citation>
    <scope>NUCLEOTIDE SEQUENCE</scope>
</reference>